<comment type="caution">
    <text evidence="1">The sequence shown here is derived from an EMBL/GenBank/DDBJ whole genome shotgun (WGS) entry which is preliminary data.</text>
</comment>
<proteinExistence type="predicted"/>
<dbReference type="Proteomes" id="UP001235303">
    <property type="component" value="Unassembled WGS sequence"/>
</dbReference>
<evidence type="ECO:0000313" key="2">
    <source>
        <dbReference type="Proteomes" id="UP001235303"/>
    </source>
</evidence>
<evidence type="ECO:0000313" key="1">
    <source>
        <dbReference type="EMBL" id="MDJ1171071.1"/>
    </source>
</evidence>
<dbReference type="RefSeq" id="WP_283754823.1">
    <property type="nucleotide sequence ID" value="NZ_JAQOSP010000105.1"/>
</dbReference>
<accession>A0ABT7AW02</accession>
<reference evidence="1 2" key="1">
    <citation type="submission" date="2023-01" db="EMBL/GenBank/DDBJ databases">
        <title>Novel diversity within Roseofilum (Cyanobacteria; Desertifilaceae) from marine benthic mats with descriptions of four novel species.</title>
        <authorList>
            <person name="Wang Y."/>
            <person name="Berthold D.E."/>
            <person name="Hu J."/>
            <person name="Lefler F.W."/>
            <person name="Laughinghouse H.D. IV."/>
        </authorList>
    </citation>
    <scope>NUCLEOTIDE SEQUENCE [LARGE SCALE GENOMIC DNA]</scope>
    <source>
        <strain evidence="1 2">BLCC-M154</strain>
    </source>
</reference>
<name>A0ABT7AW02_9CYAN</name>
<organism evidence="1 2">
    <name type="scientific">Roseofilum acuticapitatum BLCC-M154</name>
    <dbReference type="NCBI Taxonomy" id="3022444"/>
    <lineage>
        <taxon>Bacteria</taxon>
        <taxon>Bacillati</taxon>
        <taxon>Cyanobacteriota</taxon>
        <taxon>Cyanophyceae</taxon>
        <taxon>Desertifilales</taxon>
        <taxon>Desertifilaceae</taxon>
        <taxon>Roseofilum</taxon>
        <taxon>Roseofilum acuticapitatum</taxon>
    </lineage>
</organism>
<dbReference type="EMBL" id="JAQOSP010000105">
    <property type="protein sequence ID" value="MDJ1171071.1"/>
    <property type="molecule type" value="Genomic_DNA"/>
</dbReference>
<protein>
    <submittedName>
        <fullName evidence="1">Uncharacterized protein</fullName>
    </submittedName>
</protein>
<sequence length="71" mass="7910">MINSWIKIPSSGRTRPRRESRLVVVGSLGSRRVAIAHLNPPHQANVWSFATVLTIPNLERSPCLIFLVPVP</sequence>
<keyword evidence="2" id="KW-1185">Reference proteome</keyword>
<gene>
    <name evidence="1" type="ORF">PMG71_16700</name>
</gene>